<dbReference type="SUPFAM" id="SSF53098">
    <property type="entry name" value="Ribonuclease H-like"/>
    <property type="match status" value="1"/>
</dbReference>
<dbReference type="SMART" id="SM00482">
    <property type="entry name" value="POLAc"/>
    <property type="match status" value="1"/>
</dbReference>
<gene>
    <name evidence="5" type="ORF">HMPREF0058_0733</name>
</gene>
<dbReference type="InterPro" id="IPR001098">
    <property type="entry name" value="DNA-dir_DNA_pol_A_palm_dom"/>
</dbReference>
<comment type="catalytic activity">
    <reaction evidence="3">
        <text>DNA(n) + a 2'-deoxyribonucleoside 5'-triphosphate = DNA(n+1) + diphosphate</text>
        <dbReference type="Rhea" id="RHEA:22508"/>
        <dbReference type="Rhea" id="RHEA-COMP:17339"/>
        <dbReference type="Rhea" id="RHEA-COMP:17340"/>
        <dbReference type="ChEBI" id="CHEBI:33019"/>
        <dbReference type="ChEBI" id="CHEBI:61560"/>
        <dbReference type="ChEBI" id="CHEBI:173112"/>
        <dbReference type="EC" id="2.7.7.7"/>
    </reaction>
</comment>
<protein>
    <recommendedName>
        <fullName evidence="1">DNA-directed DNA polymerase</fullName>
        <ecNumber evidence="1">2.7.7.7</ecNumber>
    </recommendedName>
</protein>
<dbReference type="Proteomes" id="UP000004778">
    <property type="component" value="Unassembled WGS sequence"/>
</dbReference>
<dbReference type="CDD" id="cd08642">
    <property type="entry name" value="DNA_pol_A_pol_I_A"/>
    <property type="match status" value="1"/>
</dbReference>
<dbReference type="eggNOG" id="COG0749">
    <property type="taxonomic scope" value="Bacteria"/>
</dbReference>
<dbReference type="GO" id="GO:0006261">
    <property type="term" value="P:DNA-templated DNA replication"/>
    <property type="evidence" value="ECO:0007669"/>
    <property type="project" value="InterPro"/>
</dbReference>
<evidence type="ECO:0000256" key="2">
    <source>
        <dbReference type="ARBA" id="ARBA00022705"/>
    </source>
</evidence>
<dbReference type="Gene3D" id="1.10.150.20">
    <property type="entry name" value="5' to 3' exonuclease, C-terminal subdomain"/>
    <property type="match status" value="1"/>
</dbReference>
<organism evidence="5 6">
    <name type="scientific">Actinomyces urogenitalis DSM 15434</name>
    <dbReference type="NCBI Taxonomy" id="525246"/>
    <lineage>
        <taxon>Bacteria</taxon>
        <taxon>Bacillati</taxon>
        <taxon>Actinomycetota</taxon>
        <taxon>Actinomycetes</taxon>
        <taxon>Actinomycetales</taxon>
        <taxon>Actinomycetaceae</taxon>
        <taxon>Actinomyces</taxon>
    </lineage>
</organism>
<dbReference type="InterPro" id="IPR012337">
    <property type="entry name" value="RNaseH-like_sf"/>
</dbReference>
<dbReference type="GO" id="GO:0003887">
    <property type="term" value="F:DNA-directed DNA polymerase activity"/>
    <property type="evidence" value="ECO:0007669"/>
    <property type="project" value="UniProtKB-KW"/>
</dbReference>
<feature type="domain" description="DNA-directed DNA polymerase family A palm" evidence="4">
    <location>
        <begin position="375"/>
        <end position="616"/>
    </location>
</feature>
<dbReference type="PRINTS" id="PR00868">
    <property type="entry name" value="DNAPOLI"/>
</dbReference>
<evidence type="ECO:0000256" key="1">
    <source>
        <dbReference type="ARBA" id="ARBA00012417"/>
    </source>
</evidence>
<accession>C0W4D9</accession>
<keyword evidence="5" id="KW-0808">Transferase</keyword>
<dbReference type="InterPro" id="IPR043502">
    <property type="entry name" value="DNA/RNA_pol_sf"/>
</dbReference>
<proteinExistence type="predicted"/>
<evidence type="ECO:0000313" key="6">
    <source>
        <dbReference type="Proteomes" id="UP000004778"/>
    </source>
</evidence>
<evidence type="ECO:0000313" key="5">
    <source>
        <dbReference type="EMBL" id="EEH66422.1"/>
    </source>
</evidence>
<sequence>MKTLKWSVMRTLSIDIETFSKASLPSVGVYRYAADESFEILLFAYAVDGGEVQIVDLARGEQIPGDVLDALEDPGVVKSAFNAAFERVCLSAHLGHRLDPEGWRCSMVWASFAGVPLDLAGVAKALHLETEKMGEGKNLIRYFSLPAKPTKANGGRERNLPEHAPDDWETFKAYCKRDVEVELAITKRLHAMPMPAREWDNYWDDQRINDRGVRIDADLATAAVDADNTGRASALERMRELTRVDNPASVTQLLAWLRSQGLQIDSLAKADVAAALEGALEGDVAEVLALRQEMAKSSVKKYERMLACRCPDGRAHGLLQFMGAGRTGRWAGRLVQVQNLPRQSISDLEAAADLVRTGHADMLETLWGSAPQVLSELIRAAFVAEPGSRFLVADYSAIEARTIAWLAGEQWVLDLFEAGGDIYCETGTRMFRQVVEKHSPLRQRAKVAVLACGYQGGVGALKTMGGEKLGLSEDEMADIVAAWRAANPKIAQLWWDINAAAIAVIKDGGARAVGRIRLAHDKGALIITLPSGRPLVYPSPRIGENRFGGESITHMGVGVNRKWGRIETYGGKLTENIVQATARDILAHAIARLERSGYPVVMHIHDEVVTEVPEGRGSVEELCALMSQAPPWADGLPLAAEGFESTYYRKG</sequence>
<dbReference type="HOGENOM" id="CLU_012044_0_0_11"/>
<keyword evidence="5" id="KW-0548">Nucleotidyltransferase</keyword>
<comment type="caution">
    <text evidence="5">The sequence shown here is derived from an EMBL/GenBank/DDBJ whole genome shotgun (WGS) entry which is preliminary data.</text>
</comment>
<name>C0W4D9_9ACTO</name>
<dbReference type="PANTHER" id="PTHR10133:SF27">
    <property type="entry name" value="DNA POLYMERASE NU"/>
    <property type="match status" value="1"/>
</dbReference>
<dbReference type="EMBL" id="ACFH01000049">
    <property type="protein sequence ID" value="EEH66422.1"/>
    <property type="molecule type" value="Genomic_DNA"/>
</dbReference>
<reference evidence="5 6" key="1">
    <citation type="submission" date="2009-01" db="EMBL/GenBank/DDBJ databases">
        <authorList>
            <person name="Qin X."/>
            <person name="Bachman B."/>
            <person name="Battles P."/>
            <person name="Bell A."/>
            <person name="Bess C."/>
            <person name="Bickham C."/>
            <person name="Chaboub L."/>
            <person name="Chen D."/>
            <person name="Coyle M."/>
            <person name="Deiros D.R."/>
            <person name="Dinh H."/>
            <person name="Forbes L."/>
            <person name="Fowler G."/>
            <person name="Francisco L."/>
            <person name="Fu Q."/>
            <person name="Gubbala S."/>
            <person name="Hale W."/>
            <person name="Han Y."/>
            <person name="Hemphill L."/>
            <person name="Highlander S.K."/>
            <person name="Hirani K."/>
            <person name="Hogues M."/>
            <person name="Jackson L."/>
            <person name="Jakkamsetti A."/>
            <person name="Javaid M."/>
            <person name="Jiang H."/>
            <person name="Korchina V."/>
            <person name="Kovar C."/>
            <person name="Lara F."/>
            <person name="Lee S."/>
            <person name="Mata R."/>
            <person name="Mathew T."/>
            <person name="Moen C."/>
            <person name="Morales K."/>
            <person name="Munidasa M."/>
            <person name="Nazareth L."/>
            <person name="Ngo R."/>
            <person name="Nguyen L."/>
            <person name="Okwuonu G."/>
            <person name="Ongeri F."/>
            <person name="Patil S."/>
            <person name="Petrosino J."/>
            <person name="Pham C."/>
            <person name="Pham P."/>
            <person name="Pu L.-L."/>
            <person name="Puazo M."/>
            <person name="Raj R."/>
            <person name="Reid J."/>
            <person name="Rouhana J."/>
            <person name="Saada N."/>
            <person name="Shang Y."/>
            <person name="Simmons D."/>
            <person name="Thornton R."/>
            <person name="Warren J."/>
            <person name="Weissenberger G."/>
            <person name="Zhang J."/>
            <person name="Zhang L."/>
            <person name="Zhou C."/>
            <person name="Zhu D."/>
            <person name="Muzny D."/>
            <person name="Worley K."/>
            <person name="Gibbs R."/>
        </authorList>
    </citation>
    <scope>NUCLEOTIDE SEQUENCE [LARGE SCALE GENOMIC DNA]</scope>
    <source>
        <strain evidence="5 6">DSM 15434</strain>
    </source>
</reference>
<dbReference type="GO" id="GO:0003677">
    <property type="term" value="F:DNA binding"/>
    <property type="evidence" value="ECO:0007669"/>
    <property type="project" value="InterPro"/>
</dbReference>
<keyword evidence="2" id="KW-0235">DNA replication</keyword>
<evidence type="ECO:0000259" key="4">
    <source>
        <dbReference type="SMART" id="SM00482"/>
    </source>
</evidence>
<dbReference type="InterPro" id="IPR002298">
    <property type="entry name" value="DNA_polymerase_A"/>
</dbReference>
<dbReference type="EC" id="2.7.7.7" evidence="1"/>
<dbReference type="AlphaFoldDB" id="C0W4D9"/>
<dbReference type="GO" id="GO:0006302">
    <property type="term" value="P:double-strand break repair"/>
    <property type="evidence" value="ECO:0007669"/>
    <property type="project" value="TreeGrafter"/>
</dbReference>
<keyword evidence="6" id="KW-1185">Reference proteome</keyword>
<dbReference type="SUPFAM" id="SSF56672">
    <property type="entry name" value="DNA/RNA polymerases"/>
    <property type="match status" value="1"/>
</dbReference>
<keyword evidence="5" id="KW-0239">DNA-directed DNA polymerase</keyword>
<dbReference type="Pfam" id="PF00476">
    <property type="entry name" value="DNA_pol_A"/>
    <property type="match status" value="1"/>
</dbReference>
<dbReference type="STRING" id="103621.GCA_001067145_01287"/>
<dbReference type="PANTHER" id="PTHR10133">
    <property type="entry name" value="DNA POLYMERASE I"/>
    <property type="match status" value="1"/>
</dbReference>
<evidence type="ECO:0000256" key="3">
    <source>
        <dbReference type="ARBA" id="ARBA00049244"/>
    </source>
</evidence>